<sequence>MIARVMICEPGRDYPVGDKTKIARVVLTDGQTLTFRLGEDCSEERALWLLPTLVSDARGKRRRK</sequence>
<comment type="caution">
    <text evidence="1">The sequence shown here is derived from an EMBL/GenBank/DDBJ whole genome shotgun (WGS) entry which is preliminary data.</text>
</comment>
<keyword evidence="2" id="KW-1185">Reference proteome</keyword>
<organism evidence="1 2">
    <name type="scientific">Paenibacillus contaminans</name>
    <dbReference type="NCBI Taxonomy" id="450362"/>
    <lineage>
        <taxon>Bacteria</taxon>
        <taxon>Bacillati</taxon>
        <taxon>Bacillota</taxon>
        <taxon>Bacilli</taxon>
        <taxon>Bacillales</taxon>
        <taxon>Paenibacillaceae</taxon>
        <taxon>Paenibacillus</taxon>
    </lineage>
</organism>
<dbReference type="Proteomes" id="UP000250369">
    <property type="component" value="Unassembled WGS sequence"/>
</dbReference>
<name>A0A329MHR5_9BACL</name>
<gene>
    <name evidence="1" type="ORF">DQG23_21175</name>
</gene>
<reference evidence="1 2" key="1">
    <citation type="journal article" date="2009" name="Int. J. Syst. Evol. Microbiol.">
        <title>Paenibacillus contaminans sp. nov., isolated from a contaminated laboratory plate.</title>
        <authorList>
            <person name="Chou J.H."/>
            <person name="Lee J.H."/>
            <person name="Lin M.C."/>
            <person name="Chang P.S."/>
            <person name="Arun A.B."/>
            <person name="Young C.C."/>
            <person name="Chen W.M."/>
        </authorList>
    </citation>
    <scope>NUCLEOTIDE SEQUENCE [LARGE SCALE GENOMIC DNA]</scope>
    <source>
        <strain evidence="1 2">CKOBP-6</strain>
    </source>
</reference>
<accession>A0A329MHR5</accession>
<dbReference type="AlphaFoldDB" id="A0A329MHR5"/>
<proteinExistence type="predicted"/>
<evidence type="ECO:0000313" key="2">
    <source>
        <dbReference type="Proteomes" id="UP000250369"/>
    </source>
</evidence>
<protein>
    <submittedName>
        <fullName evidence="1">Uncharacterized protein</fullName>
    </submittedName>
</protein>
<dbReference type="EMBL" id="QMFB01000012">
    <property type="protein sequence ID" value="RAV19501.1"/>
    <property type="molecule type" value="Genomic_DNA"/>
</dbReference>
<evidence type="ECO:0000313" key="1">
    <source>
        <dbReference type="EMBL" id="RAV19501.1"/>
    </source>
</evidence>